<organism evidence="6 7">
    <name type="scientific">Paraburkholderia ferrariae</name>
    <dbReference type="NCBI Taxonomy" id="386056"/>
    <lineage>
        <taxon>Bacteria</taxon>
        <taxon>Pseudomonadati</taxon>
        <taxon>Pseudomonadota</taxon>
        <taxon>Betaproteobacteria</taxon>
        <taxon>Burkholderiales</taxon>
        <taxon>Burkholderiaceae</taxon>
        <taxon>Paraburkholderia</taxon>
    </lineage>
</organism>
<protein>
    <submittedName>
        <fullName evidence="6">LysR substrate-binding domain-containing protein</fullName>
    </submittedName>
</protein>
<evidence type="ECO:0000313" key="7">
    <source>
        <dbReference type="Proteomes" id="UP001489897"/>
    </source>
</evidence>
<keyword evidence="2" id="KW-0805">Transcription regulation</keyword>
<dbReference type="SUPFAM" id="SSF46785">
    <property type="entry name" value="Winged helix' DNA-binding domain"/>
    <property type="match status" value="1"/>
</dbReference>
<accession>A0ABU9RV88</accession>
<dbReference type="Pfam" id="PF03466">
    <property type="entry name" value="LysR_substrate"/>
    <property type="match status" value="1"/>
</dbReference>
<evidence type="ECO:0000256" key="4">
    <source>
        <dbReference type="ARBA" id="ARBA00023163"/>
    </source>
</evidence>
<feature type="domain" description="HTH lysR-type" evidence="5">
    <location>
        <begin position="9"/>
        <end position="66"/>
    </location>
</feature>
<evidence type="ECO:0000313" key="6">
    <source>
        <dbReference type="EMBL" id="MEM5423639.1"/>
    </source>
</evidence>
<name>A0ABU9RV88_9BURK</name>
<dbReference type="InterPro" id="IPR005119">
    <property type="entry name" value="LysR_subst-bd"/>
</dbReference>
<dbReference type="Gene3D" id="1.10.10.10">
    <property type="entry name" value="Winged helix-like DNA-binding domain superfamily/Winged helix DNA-binding domain"/>
    <property type="match status" value="1"/>
</dbReference>
<dbReference type="EMBL" id="JAYMRV010000006">
    <property type="protein sequence ID" value="MEM5423639.1"/>
    <property type="molecule type" value="Genomic_DNA"/>
</dbReference>
<dbReference type="InterPro" id="IPR058163">
    <property type="entry name" value="LysR-type_TF_proteobact-type"/>
</dbReference>
<keyword evidence="3" id="KW-0238">DNA-binding</keyword>
<evidence type="ECO:0000256" key="1">
    <source>
        <dbReference type="ARBA" id="ARBA00009437"/>
    </source>
</evidence>
<dbReference type="Gene3D" id="3.40.190.10">
    <property type="entry name" value="Periplasmic binding protein-like II"/>
    <property type="match status" value="2"/>
</dbReference>
<comment type="similarity">
    <text evidence="1">Belongs to the LysR transcriptional regulatory family.</text>
</comment>
<dbReference type="Proteomes" id="UP001489897">
    <property type="component" value="Unassembled WGS sequence"/>
</dbReference>
<reference evidence="6 7" key="1">
    <citation type="submission" date="2024-01" db="EMBL/GenBank/DDBJ databases">
        <title>The diversity of rhizobia nodulating Mimosa spp. in eleven states of Brazil covering several biomes is determined by host plant, location, and edaphic factors.</title>
        <authorList>
            <person name="Rouws L."/>
            <person name="Barauna A."/>
            <person name="Beukes C."/>
            <person name="De Faria S.M."/>
            <person name="Gross E."/>
            <person name="Dos Reis Junior F.B."/>
            <person name="Simon M."/>
            <person name="Maluk M."/>
            <person name="Odee D.W."/>
            <person name="Kenicer G."/>
            <person name="Young J.P.W."/>
            <person name="Reis V.M."/>
            <person name="Zilli J."/>
            <person name="James E.K."/>
        </authorList>
    </citation>
    <scope>NUCLEOTIDE SEQUENCE [LARGE SCALE GENOMIC DNA]</scope>
    <source>
        <strain evidence="6 7">JPY167</strain>
    </source>
</reference>
<evidence type="ECO:0000256" key="2">
    <source>
        <dbReference type="ARBA" id="ARBA00023015"/>
    </source>
</evidence>
<evidence type="ECO:0000256" key="3">
    <source>
        <dbReference type="ARBA" id="ARBA00023125"/>
    </source>
</evidence>
<dbReference type="Pfam" id="PF00126">
    <property type="entry name" value="HTH_1"/>
    <property type="match status" value="1"/>
</dbReference>
<dbReference type="PROSITE" id="PS50931">
    <property type="entry name" value="HTH_LYSR"/>
    <property type="match status" value="1"/>
</dbReference>
<dbReference type="InterPro" id="IPR036388">
    <property type="entry name" value="WH-like_DNA-bd_sf"/>
</dbReference>
<dbReference type="PANTHER" id="PTHR30537">
    <property type="entry name" value="HTH-TYPE TRANSCRIPTIONAL REGULATOR"/>
    <property type="match status" value="1"/>
</dbReference>
<dbReference type="SUPFAM" id="SSF53850">
    <property type="entry name" value="Periplasmic binding protein-like II"/>
    <property type="match status" value="1"/>
</dbReference>
<dbReference type="InterPro" id="IPR000847">
    <property type="entry name" value="LysR_HTH_N"/>
</dbReference>
<proteinExistence type="inferred from homology"/>
<evidence type="ECO:0000259" key="5">
    <source>
        <dbReference type="PROSITE" id="PS50931"/>
    </source>
</evidence>
<dbReference type="PRINTS" id="PR00039">
    <property type="entry name" value="HTHLYSR"/>
</dbReference>
<keyword evidence="7" id="KW-1185">Reference proteome</keyword>
<dbReference type="RefSeq" id="WP_342948244.1">
    <property type="nucleotide sequence ID" value="NZ_JAYMRV010000006.1"/>
</dbReference>
<comment type="caution">
    <text evidence="6">The sequence shown here is derived from an EMBL/GenBank/DDBJ whole genome shotgun (WGS) entry which is preliminary data.</text>
</comment>
<dbReference type="PANTHER" id="PTHR30537:SF74">
    <property type="entry name" value="HTH-TYPE TRANSCRIPTIONAL REGULATOR TRPI"/>
    <property type="match status" value="1"/>
</dbReference>
<dbReference type="InterPro" id="IPR036390">
    <property type="entry name" value="WH_DNA-bd_sf"/>
</dbReference>
<sequence length="306" mass="33368">MSVPLVKLPPLDLIRGFVAVGRRMSITLAADDLCVTQSAVSRQIAALEEALGVRLFNRGYRSIALTAEGERLLRVADGAVQQMQEIVGALAAPRTRRPVTITASIGIAGLWLLPRIGELQRQLPDIDLRLATSEKVLDLRAEGIDLALRYAPARIAPEAANRAVHLYDEYVLPVAHPSLNVKKLDAATLARHVLLEFEGVRRPMLRWTDHLGARGLDGAPLRGVLRFNQYDQVIQAATAGRGIALGRLALVQPLLADGRLAAIGNARAEGPTGYAYWLHQADEAPRDDVRAVIDWIVDQARQNHVA</sequence>
<keyword evidence="4" id="KW-0804">Transcription</keyword>
<gene>
    <name evidence="6" type="ORF">VSR73_21525</name>
</gene>